<keyword evidence="3" id="KW-1185">Reference proteome</keyword>
<proteinExistence type="predicted"/>
<dbReference type="Gene3D" id="2.40.160.90">
    <property type="match status" value="1"/>
</dbReference>
<dbReference type="RefSeq" id="WP_229954446.1">
    <property type="nucleotide sequence ID" value="NZ_BAAAEM010000005.1"/>
</dbReference>
<comment type="caution">
    <text evidence="2">The sequence shown here is derived from an EMBL/GenBank/DDBJ whole genome shotgun (WGS) entry which is preliminary data.</text>
</comment>
<evidence type="ECO:0000313" key="2">
    <source>
        <dbReference type="EMBL" id="GAA0488474.1"/>
    </source>
</evidence>
<evidence type="ECO:0000256" key="1">
    <source>
        <dbReference type="SAM" id="MobiDB-lite"/>
    </source>
</evidence>
<reference evidence="3" key="1">
    <citation type="journal article" date="2019" name="Int. J. Syst. Evol. Microbiol.">
        <title>The Global Catalogue of Microorganisms (GCM) 10K type strain sequencing project: providing services to taxonomists for standard genome sequencing and annotation.</title>
        <authorList>
            <consortium name="The Broad Institute Genomics Platform"/>
            <consortium name="The Broad Institute Genome Sequencing Center for Infectious Disease"/>
            <person name="Wu L."/>
            <person name="Ma J."/>
        </authorList>
    </citation>
    <scope>NUCLEOTIDE SEQUENCE [LARGE SCALE GENOMIC DNA]</scope>
    <source>
        <strain evidence="3">JCM 14162</strain>
    </source>
</reference>
<evidence type="ECO:0008006" key="4">
    <source>
        <dbReference type="Google" id="ProtNLM"/>
    </source>
</evidence>
<dbReference type="Proteomes" id="UP001500713">
    <property type="component" value="Unassembled WGS sequence"/>
</dbReference>
<dbReference type="EMBL" id="BAAAEM010000005">
    <property type="protein sequence ID" value="GAA0488474.1"/>
    <property type="molecule type" value="Genomic_DNA"/>
</dbReference>
<dbReference type="InterPro" id="IPR011250">
    <property type="entry name" value="OMP/PagP_B-barrel"/>
</dbReference>
<organism evidence="2 3">
    <name type="scientific">Parasphingorhabdus litoris</name>
    <dbReference type="NCBI Taxonomy" id="394733"/>
    <lineage>
        <taxon>Bacteria</taxon>
        <taxon>Pseudomonadati</taxon>
        <taxon>Pseudomonadota</taxon>
        <taxon>Alphaproteobacteria</taxon>
        <taxon>Sphingomonadales</taxon>
        <taxon>Sphingomonadaceae</taxon>
        <taxon>Parasphingorhabdus</taxon>
    </lineage>
</organism>
<sequence length="434" mass="45546">MRLLILLASTTMLAACGGAGPQSAGSAAPPPTVGGGSGDGSGETHSFVNPTEQRTYIAVGSSHSYSYDAGPDLMAFDADGNPVLNPDGSYATRIARQDGQLYQGNATTVRNSNLSIDYNPRDAIFNVSFSNGLAGTSGASRFQDPLHRTNFGGAIEPQFGTPNLGSAQWNLPGINYLESGASDNVVFDRRIPGEFVFDLIDPSAPGSYDSTTFFYQTPGTETQYVTFAGYLRNTASVTQRDFIQADGITVAQHPGQQNTFERGAFAYGELSANDNVPTSGTGSFEGTMLASMVFNDQPDLLGNRDTYFQWIAGRATTNVDFGANTFALSLDGTVGAPLFDGTSGRQSVLENAQFRANGAGQIDLVAAGGFFGQFNEAWFVNPGGARLDVNIAGSSIDGAFYGPNGEEIGGGYRIVGGTPDERIDILGTFVGRGN</sequence>
<accession>A0ABP3L119</accession>
<dbReference type="SUPFAM" id="SSF56925">
    <property type="entry name" value="OMPA-like"/>
    <property type="match status" value="1"/>
</dbReference>
<feature type="region of interest" description="Disordered" evidence="1">
    <location>
        <begin position="18"/>
        <end position="47"/>
    </location>
</feature>
<name>A0ABP3L119_9SPHN</name>
<gene>
    <name evidence="2" type="ORF">GCM10009096_34280</name>
</gene>
<evidence type="ECO:0000313" key="3">
    <source>
        <dbReference type="Proteomes" id="UP001500713"/>
    </source>
</evidence>
<protein>
    <recommendedName>
        <fullName evidence="4">Transferrin-binding protein B C-lobe/N-lobe beta barrel domain-containing protein</fullName>
    </recommendedName>
</protein>
<dbReference type="PROSITE" id="PS51257">
    <property type="entry name" value="PROKAR_LIPOPROTEIN"/>
    <property type="match status" value="1"/>
</dbReference>